<comment type="subcellular location">
    <subcellularLocation>
        <location evidence="1">Cell membrane</location>
        <topology evidence="1">Multi-pass membrane protein</topology>
    </subcellularLocation>
</comment>
<evidence type="ECO:0000256" key="6">
    <source>
        <dbReference type="ARBA" id="ARBA00022989"/>
    </source>
</evidence>
<evidence type="ECO:0000313" key="11">
    <source>
        <dbReference type="EMBL" id="MCC8432792.1"/>
    </source>
</evidence>
<evidence type="ECO:0000256" key="2">
    <source>
        <dbReference type="ARBA" id="ARBA00022475"/>
    </source>
</evidence>
<proteinExistence type="predicted"/>
<dbReference type="EMBL" id="JAJISD010000018">
    <property type="protein sequence ID" value="MCC8432792.1"/>
    <property type="molecule type" value="Genomic_DNA"/>
</dbReference>
<accession>A0ABS8L495</accession>
<dbReference type="PANTHER" id="PTHR33908">
    <property type="entry name" value="MANNOSYLTRANSFERASE YKCB-RELATED"/>
    <property type="match status" value="1"/>
</dbReference>
<feature type="domain" description="Glycosyltransferase RgtA/B/C/D-like" evidence="9">
    <location>
        <begin position="22"/>
        <end position="176"/>
    </location>
</feature>
<dbReference type="InterPro" id="IPR050297">
    <property type="entry name" value="LipidA_mod_glycosyltrf_83"/>
</dbReference>
<reference evidence="11 12" key="1">
    <citation type="submission" date="2021-11" db="EMBL/GenBank/DDBJ databases">
        <authorList>
            <person name="Lee D.-H."/>
            <person name="Kim S.-B."/>
        </authorList>
    </citation>
    <scope>NUCLEOTIDE SEQUENCE [LARGE SCALE GENOMIC DNA]</scope>
    <source>
        <strain evidence="11 12">KCTC 52223</strain>
    </source>
</reference>
<keyword evidence="5 8" id="KW-0812">Transmembrane</keyword>
<keyword evidence="3" id="KW-0328">Glycosyltransferase</keyword>
<feature type="transmembrane region" description="Helical" evidence="8">
    <location>
        <begin position="95"/>
        <end position="111"/>
    </location>
</feature>
<feature type="transmembrane region" description="Helical" evidence="8">
    <location>
        <begin position="278"/>
        <end position="295"/>
    </location>
</feature>
<keyword evidence="2" id="KW-1003">Cell membrane</keyword>
<dbReference type="Pfam" id="PF13231">
    <property type="entry name" value="PMT_2"/>
    <property type="match status" value="1"/>
</dbReference>
<feature type="transmembrane region" description="Helical" evidence="8">
    <location>
        <begin position="45"/>
        <end position="64"/>
    </location>
</feature>
<evidence type="ECO:0000256" key="4">
    <source>
        <dbReference type="ARBA" id="ARBA00022679"/>
    </source>
</evidence>
<keyword evidence="7 8" id="KW-0472">Membrane</keyword>
<evidence type="ECO:0000256" key="5">
    <source>
        <dbReference type="ARBA" id="ARBA00022692"/>
    </source>
</evidence>
<comment type="caution">
    <text evidence="11">The sequence shown here is derived from an EMBL/GenBank/DDBJ whole genome shotgun (WGS) entry which is preliminary data.</text>
</comment>
<feature type="transmembrane region" description="Helical" evidence="8">
    <location>
        <begin position="349"/>
        <end position="371"/>
    </location>
</feature>
<keyword evidence="6 8" id="KW-1133">Transmembrane helix</keyword>
<keyword evidence="12" id="KW-1185">Reference proteome</keyword>
<name>A0ABS8L495_9HYPH</name>
<dbReference type="InterPro" id="IPR038731">
    <property type="entry name" value="RgtA/B/C-like"/>
</dbReference>
<dbReference type="Proteomes" id="UP001198862">
    <property type="component" value="Unassembled WGS sequence"/>
</dbReference>
<evidence type="ECO:0000259" key="10">
    <source>
        <dbReference type="Pfam" id="PF24878"/>
    </source>
</evidence>
<sequence length="549" mass="58890">MLQGPGLFFYNAFDPAGLVSLDKPPLAFWIQTAFAAVLGYSGWSIHLPQALAGTTSVALLYFLLRKPFGRTVASIAAFLLALSPIAVAVDRSNNTDAWLVLFLLIAAWLALRGRGLSLVFAMVALGFAFNVKMLAALVCGPALLAGWWLSSPLDWPRRLGWMFIAGLALAIVALSWAVVFDLTPERLRPQAGSSRSGSMLELIVGHNGIERFVRDRQPARTAPPAQTPQQTSGPMAYDAVPVGPLRLATPMLAAQFAWALPFALLGAVLAWRRRRAPVALWAGWALTYGIVYSAAGGIFHIYYLATLAPPLAALAAIGGVELWRRGAAALALGVAATALWQAYLTGTTLGWTATWIGFPAVALLAAAAAAWRDRRLTALIGVVALIVLPTAWALSPVFSPGNLTLPSASLPRWLGLDDGRGPILSRTHRSQAHDPKLRSFLEAQRGTAKFLAATSNALLASPLIIHSGQPVLPFGGYLGNDPIMSLDAFAERVKRGEVRYVLLWPGRRPADFDAWVRGRGTAVDPALWRSLQAEPRRAIALYDLAPGSR</sequence>
<evidence type="ECO:0000259" key="9">
    <source>
        <dbReference type="Pfam" id="PF13231"/>
    </source>
</evidence>
<feature type="transmembrane region" description="Helical" evidence="8">
    <location>
        <begin position="118"/>
        <end position="149"/>
    </location>
</feature>
<evidence type="ECO:0000256" key="8">
    <source>
        <dbReference type="SAM" id="Phobius"/>
    </source>
</evidence>
<organism evidence="11 12">
    <name type="scientific">Reyranella aquatilis</name>
    <dbReference type="NCBI Taxonomy" id="2035356"/>
    <lineage>
        <taxon>Bacteria</taxon>
        <taxon>Pseudomonadati</taxon>
        <taxon>Pseudomonadota</taxon>
        <taxon>Alphaproteobacteria</taxon>
        <taxon>Hyphomicrobiales</taxon>
        <taxon>Reyranellaceae</taxon>
        <taxon>Reyranella</taxon>
    </lineage>
</organism>
<feature type="transmembrane region" description="Helical" evidence="8">
    <location>
        <begin position="71"/>
        <end position="89"/>
    </location>
</feature>
<evidence type="ECO:0000313" key="12">
    <source>
        <dbReference type="Proteomes" id="UP001198862"/>
    </source>
</evidence>
<dbReference type="InterPro" id="IPR056785">
    <property type="entry name" value="YkcA/B-like_C"/>
</dbReference>
<dbReference type="PANTHER" id="PTHR33908:SF3">
    <property type="entry name" value="UNDECAPRENYL PHOSPHATE-ALPHA-4-AMINO-4-DEOXY-L-ARABINOSE ARABINOSYL TRANSFERASE"/>
    <property type="match status" value="1"/>
</dbReference>
<protein>
    <submittedName>
        <fullName evidence="11">Glycosyltransferase family 39 protein</fullName>
    </submittedName>
</protein>
<evidence type="ECO:0000256" key="1">
    <source>
        <dbReference type="ARBA" id="ARBA00004651"/>
    </source>
</evidence>
<feature type="domain" description="Putative mannosyltransferase YkcA/B-like C-terminal" evidence="10">
    <location>
        <begin position="438"/>
        <end position="517"/>
    </location>
</feature>
<feature type="transmembrane region" description="Helical" evidence="8">
    <location>
        <begin position="378"/>
        <end position="398"/>
    </location>
</feature>
<keyword evidence="4" id="KW-0808">Transferase</keyword>
<evidence type="ECO:0000256" key="7">
    <source>
        <dbReference type="ARBA" id="ARBA00023136"/>
    </source>
</evidence>
<gene>
    <name evidence="11" type="ORF">LJ725_27785</name>
</gene>
<feature type="transmembrane region" description="Helical" evidence="8">
    <location>
        <begin position="301"/>
        <end position="320"/>
    </location>
</feature>
<feature type="transmembrane region" description="Helical" evidence="8">
    <location>
        <begin position="327"/>
        <end position="343"/>
    </location>
</feature>
<dbReference type="Pfam" id="PF24878">
    <property type="entry name" value="YkcB_C"/>
    <property type="match status" value="1"/>
</dbReference>
<evidence type="ECO:0000256" key="3">
    <source>
        <dbReference type="ARBA" id="ARBA00022676"/>
    </source>
</evidence>
<feature type="transmembrane region" description="Helical" evidence="8">
    <location>
        <begin position="161"/>
        <end position="180"/>
    </location>
</feature>